<evidence type="ECO:0000259" key="5">
    <source>
        <dbReference type="Pfam" id="PF04055"/>
    </source>
</evidence>
<feature type="domain" description="Arsenosugar biosynthesis radical SAM protein ArsS-like C-terminal" evidence="6">
    <location>
        <begin position="189"/>
        <end position="316"/>
    </location>
</feature>
<evidence type="ECO:0000256" key="1">
    <source>
        <dbReference type="ARBA" id="ARBA00022691"/>
    </source>
</evidence>
<dbReference type="EMBL" id="UOEX01000444">
    <property type="protein sequence ID" value="VAW42452.1"/>
    <property type="molecule type" value="Genomic_DNA"/>
</dbReference>
<proteinExistence type="predicted"/>
<name>A0A3B0VTQ5_9ZZZZ</name>
<evidence type="ECO:0000313" key="7">
    <source>
        <dbReference type="EMBL" id="VAW42452.1"/>
    </source>
</evidence>
<keyword evidence="4" id="KW-0411">Iron-sulfur</keyword>
<dbReference type="GO" id="GO:0003824">
    <property type="term" value="F:catalytic activity"/>
    <property type="evidence" value="ECO:0007669"/>
    <property type="project" value="InterPro"/>
</dbReference>
<keyword evidence="2" id="KW-0479">Metal-binding</keyword>
<dbReference type="InterPro" id="IPR007197">
    <property type="entry name" value="rSAM"/>
</dbReference>
<dbReference type="CDD" id="cd01335">
    <property type="entry name" value="Radical_SAM"/>
    <property type="match status" value="1"/>
</dbReference>
<dbReference type="GO" id="GO:0046872">
    <property type="term" value="F:metal ion binding"/>
    <property type="evidence" value="ECO:0007669"/>
    <property type="project" value="UniProtKB-KW"/>
</dbReference>
<dbReference type="GO" id="GO:0051536">
    <property type="term" value="F:iron-sulfur cluster binding"/>
    <property type="evidence" value="ECO:0007669"/>
    <property type="project" value="UniProtKB-KW"/>
</dbReference>
<reference evidence="7" key="1">
    <citation type="submission" date="2018-06" db="EMBL/GenBank/DDBJ databases">
        <authorList>
            <person name="Zhirakovskaya E."/>
        </authorList>
    </citation>
    <scope>NUCLEOTIDE SEQUENCE</scope>
</reference>
<dbReference type="InterPro" id="IPR013785">
    <property type="entry name" value="Aldolase_TIM"/>
</dbReference>
<gene>
    <name evidence="7" type="ORF">MNBD_DELTA03-1834</name>
</gene>
<dbReference type="Pfam" id="PF12345">
    <property type="entry name" value="DUF3641"/>
    <property type="match status" value="1"/>
</dbReference>
<protein>
    <submittedName>
        <fullName evidence="7">Radical SAM domain protein</fullName>
    </submittedName>
</protein>
<keyword evidence="1" id="KW-0949">S-adenosyl-L-methionine</keyword>
<keyword evidence="3" id="KW-0408">Iron</keyword>
<dbReference type="InterPro" id="IPR026351">
    <property type="entry name" value="rSAM_ArsS-like"/>
</dbReference>
<evidence type="ECO:0000259" key="6">
    <source>
        <dbReference type="Pfam" id="PF12345"/>
    </source>
</evidence>
<dbReference type="SUPFAM" id="SSF102114">
    <property type="entry name" value="Radical SAM enzymes"/>
    <property type="match status" value="1"/>
</dbReference>
<dbReference type="PANTHER" id="PTHR43728">
    <property type="entry name" value="SLR0304 PROTEIN"/>
    <property type="match status" value="1"/>
</dbReference>
<feature type="domain" description="Radical SAM core" evidence="5">
    <location>
        <begin position="33"/>
        <end position="169"/>
    </location>
</feature>
<accession>A0A3B0VTQ5</accession>
<evidence type="ECO:0000256" key="4">
    <source>
        <dbReference type="ARBA" id="ARBA00023014"/>
    </source>
</evidence>
<dbReference type="Pfam" id="PF04055">
    <property type="entry name" value="Radical_SAM"/>
    <property type="match status" value="1"/>
</dbReference>
<dbReference type="SFLD" id="SFLDS00029">
    <property type="entry name" value="Radical_SAM"/>
    <property type="match status" value="1"/>
</dbReference>
<evidence type="ECO:0000256" key="2">
    <source>
        <dbReference type="ARBA" id="ARBA00022723"/>
    </source>
</evidence>
<dbReference type="AlphaFoldDB" id="A0A3B0VTQ5"/>
<sequence>MPEATVNFIPFAETLEDKSLALRRAEAHTLQVNTGLLCNLSCRHCHLRAGPGRKEVMARETVAAVIACARRLPFTVIDITGGAPEMNPYILELLDGLAPLTPRLILRSNLVAMSGRRREEIVALCRAHKVVIIASFPALNEAQAEAQRGEGVFARSLDVLRYLNREGYGRAAGGLELDLVSNPAGAFVPSGQQAQERQFRQVLENKWGISFNHLFTFANVPLGRFRDWLERRGNYDDYLLRLAQSFNEDSLSGVMCRSLISVDWKGFLYDCDFNQAADLPMGGVRRHINDLRRLPEAGEAIAVADHCYACTSGPGFT</sequence>
<dbReference type="Gene3D" id="3.20.20.70">
    <property type="entry name" value="Aldolase class I"/>
    <property type="match status" value="1"/>
</dbReference>
<dbReference type="InterPro" id="IPR024521">
    <property type="entry name" value="ArsS-like_C"/>
</dbReference>
<dbReference type="InterPro" id="IPR058240">
    <property type="entry name" value="rSAM_sf"/>
</dbReference>
<organism evidence="7">
    <name type="scientific">hydrothermal vent metagenome</name>
    <dbReference type="NCBI Taxonomy" id="652676"/>
    <lineage>
        <taxon>unclassified sequences</taxon>
        <taxon>metagenomes</taxon>
        <taxon>ecological metagenomes</taxon>
    </lineage>
</organism>
<dbReference type="NCBIfam" id="TIGR04167">
    <property type="entry name" value="rSAM_SeCys"/>
    <property type="match status" value="1"/>
</dbReference>
<evidence type="ECO:0000256" key="3">
    <source>
        <dbReference type="ARBA" id="ARBA00023004"/>
    </source>
</evidence>
<dbReference type="PANTHER" id="PTHR43728:SF1">
    <property type="entry name" value="FE-S OXIDOREDUCTASE"/>
    <property type="match status" value="1"/>
</dbReference>